<dbReference type="PROSITE" id="PS51462">
    <property type="entry name" value="NUDIX"/>
    <property type="match status" value="1"/>
</dbReference>
<dbReference type="AlphaFoldDB" id="A0A934SJK9"/>
<dbReference type="GO" id="GO:0016787">
    <property type="term" value="F:hydrolase activity"/>
    <property type="evidence" value="ECO:0007669"/>
    <property type="project" value="UniProtKB-KW"/>
</dbReference>
<comment type="cofactor">
    <cofactor evidence="1">
        <name>Mg(2+)</name>
        <dbReference type="ChEBI" id="CHEBI:18420"/>
    </cofactor>
</comment>
<comment type="caution">
    <text evidence="4">The sequence shown here is derived from an EMBL/GenBank/DDBJ whole genome shotgun (WGS) entry which is preliminary data.</text>
</comment>
<accession>A0A934SJK9</accession>
<keyword evidence="5" id="KW-1185">Reference proteome</keyword>
<dbReference type="PANTHER" id="PTHR43046">
    <property type="entry name" value="GDP-MANNOSE MANNOSYL HYDROLASE"/>
    <property type="match status" value="1"/>
</dbReference>
<dbReference type="InterPro" id="IPR015797">
    <property type="entry name" value="NUDIX_hydrolase-like_dom_sf"/>
</dbReference>
<evidence type="ECO:0000313" key="4">
    <source>
        <dbReference type="EMBL" id="MBK4215623.1"/>
    </source>
</evidence>
<dbReference type="SUPFAM" id="SSF55811">
    <property type="entry name" value="Nudix"/>
    <property type="match status" value="1"/>
</dbReference>
<dbReference type="RefSeq" id="WP_200684875.1">
    <property type="nucleotide sequence ID" value="NZ_JAEPRQ010000002.1"/>
</dbReference>
<dbReference type="EMBL" id="JAEPRQ010000002">
    <property type="protein sequence ID" value="MBK4215623.1"/>
    <property type="molecule type" value="Genomic_DNA"/>
</dbReference>
<gene>
    <name evidence="4" type="ORF">JJJ17_06775</name>
</gene>
<dbReference type="Pfam" id="PF00293">
    <property type="entry name" value="NUDIX"/>
    <property type="match status" value="1"/>
</dbReference>
<sequence length="139" mass="15329">MSAEIRIAAAAILDRQGRRMLMVRKRGTAFFMQPGGKIDAGETPIEALIRELREELALELAPDLLRHRGIFSDHAANEDGMIVTADLFTAFADPQITPQAEIEEALWHPVGQAPTFPCAPLSLNHVLPLVRRLTHEVSA</sequence>
<evidence type="ECO:0000256" key="2">
    <source>
        <dbReference type="ARBA" id="ARBA00022801"/>
    </source>
</evidence>
<name>A0A934SJK9_9RHOB</name>
<dbReference type="PANTHER" id="PTHR43046:SF2">
    <property type="entry name" value="8-OXO-DGTP DIPHOSPHATASE-RELATED"/>
    <property type="match status" value="1"/>
</dbReference>
<evidence type="ECO:0000259" key="3">
    <source>
        <dbReference type="PROSITE" id="PS51462"/>
    </source>
</evidence>
<feature type="domain" description="Nudix hydrolase" evidence="3">
    <location>
        <begin position="4"/>
        <end position="131"/>
    </location>
</feature>
<proteinExistence type="predicted"/>
<dbReference type="Gene3D" id="3.90.79.10">
    <property type="entry name" value="Nucleoside Triphosphate Pyrophosphohydrolase"/>
    <property type="match status" value="1"/>
</dbReference>
<protein>
    <submittedName>
        <fullName evidence="4">NUDIX domain-containing protein</fullName>
    </submittedName>
</protein>
<evidence type="ECO:0000313" key="5">
    <source>
        <dbReference type="Proteomes" id="UP000640485"/>
    </source>
</evidence>
<dbReference type="Proteomes" id="UP000640485">
    <property type="component" value="Unassembled WGS sequence"/>
</dbReference>
<evidence type="ECO:0000256" key="1">
    <source>
        <dbReference type="ARBA" id="ARBA00001946"/>
    </source>
</evidence>
<dbReference type="InterPro" id="IPR000086">
    <property type="entry name" value="NUDIX_hydrolase_dom"/>
</dbReference>
<organism evidence="4 5">
    <name type="scientific">Paracoccus caeni</name>
    <dbReference type="NCBI Taxonomy" id="657651"/>
    <lineage>
        <taxon>Bacteria</taxon>
        <taxon>Pseudomonadati</taxon>
        <taxon>Pseudomonadota</taxon>
        <taxon>Alphaproteobacteria</taxon>
        <taxon>Rhodobacterales</taxon>
        <taxon>Paracoccaceae</taxon>
        <taxon>Paracoccus</taxon>
    </lineage>
</organism>
<reference evidence="4" key="1">
    <citation type="submission" date="2021-01" db="EMBL/GenBank/DDBJ databases">
        <title>Paracoccus amoyensis sp. nov., isolated from the surface seawater along the coast of Xiamen Island, China.</title>
        <authorList>
            <person name="Lyu L."/>
        </authorList>
    </citation>
    <scope>NUCLEOTIDE SEQUENCE</scope>
    <source>
        <strain evidence="4">MJ17</strain>
    </source>
</reference>
<keyword evidence="2" id="KW-0378">Hydrolase</keyword>
<dbReference type="CDD" id="cd04690">
    <property type="entry name" value="NUDIX_Hydrolase"/>
    <property type="match status" value="1"/>
</dbReference>